<feature type="modified residue" description="N6-(pyridoxal phosphate)lysine" evidence="2">
    <location>
        <position position="197"/>
    </location>
</feature>
<dbReference type="RefSeq" id="WP_013279750.1">
    <property type="nucleotide sequence ID" value="NC_014387.1"/>
</dbReference>
<dbReference type="InterPro" id="IPR020026">
    <property type="entry name" value="PseC"/>
</dbReference>
<gene>
    <name evidence="4" type="ordered locus">bpr_I0345</name>
</gene>
<dbReference type="EMBL" id="CP001810">
    <property type="protein sequence ID" value="ADL33093.1"/>
    <property type="molecule type" value="Genomic_DNA"/>
</dbReference>
<name>E0RYL2_BUTPB</name>
<dbReference type="InterPro" id="IPR000653">
    <property type="entry name" value="DegT/StrS_aminotransferase"/>
</dbReference>
<organism evidence="4 5">
    <name type="scientific">Butyrivibrio proteoclasticus (strain ATCC 51982 / DSM 14932 / B316)</name>
    <name type="common">Clostridium proteoclasticum</name>
    <dbReference type="NCBI Taxonomy" id="515622"/>
    <lineage>
        <taxon>Bacteria</taxon>
        <taxon>Bacillati</taxon>
        <taxon>Bacillota</taxon>
        <taxon>Clostridia</taxon>
        <taxon>Lachnospirales</taxon>
        <taxon>Lachnospiraceae</taxon>
        <taxon>Butyrivibrio</taxon>
    </lineage>
</organism>
<dbReference type="STRING" id="515622.bpr_I0345"/>
<keyword evidence="4" id="KW-0808">Transferase</keyword>
<comment type="similarity">
    <text evidence="3">Belongs to the DegT/DnrJ/EryC1 family.</text>
</comment>
<dbReference type="PIRSF" id="PIRSF000390">
    <property type="entry name" value="PLP_StrS"/>
    <property type="match status" value="1"/>
</dbReference>
<evidence type="ECO:0000256" key="3">
    <source>
        <dbReference type="RuleBase" id="RU004508"/>
    </source>
</evidence>
<sequence length="400" mass="44880">MEKEKLAIHGGKPVRENKIFYGRQWIQDDDVQAIAAVLKGDYITCGPSVDAVEKKISEVTGAKYTVVVANGTAALHCAAIAAGLGEGDEVITTPLTFAASANCAVYVGARPVFADVNPETYNIDPDSIEAHITDKTRAVVAVDFTGQAVEHDRIREICKKHNLVYICDAAHAIGTRYKGQPEGSIADMTCFSFHPVKTITSGEGGAITTNDPELYKKLRLASQHGIVRNPDDFVEKNPEGIWYYEMQTLGYNYRMTDFQAALLSSQLNKLEQFSNRRKEIVNKYNEAFKDVPEIIVQKEIPESDTTRHLYIIQLDLDKLTCTRREFFDAMSAENVQCQVHYVPVYWFPFYQNMGYTKGLCPNAEKIYKGIMSIPLYPMLTDEDVESSIAAVKKIVNWYRK</sequence>
<dbReference type="GO" id="GO:0000271">
    <property type="term" value="P:polysaccharide biosynthetic process"/>
    <property type="evidence" value="ECO:0007669"/>
    <property type="project" value="TreeGrafter"/>
</dbReference>
<dbReference type="PANTHER" id="PTHR30244">
    <property type="entry name" value="TRANSAMINASE"/>
    <property type="match status" value="1"/>
</dbReference>
<protein>
    <submittedName>
        <fullName evidence="4">Aminotransferase DegT/DnrJ/EryC1/StrS family</fullName>
        <ecNumber evidence="4">2.6.1.-</ecNumber>
    </submittedName>
</protein>
<dbReference type="AlphaFoldDB" id="E0RYL2"/>
<feature type="active site" description="Proton acceptor" evidence="1">
    <location>
        <position position="197"/>
    </location>
</feature>
<evidence type="ECO:0000256" key="1">
    <source>
        <dbReference type="PIRSR" id="PIRSR000390-1"/>
    </source>
</evidence>
<evidence type="ECO:0000256" key="2">
    <source>
        <dbReference type="PIRSR" id="PIRSR000390-2"/>
    </source>
</evidence>
<dbReference type="Gene3D" id="3.90.1150.10">
    <property type="entry name" value="Aspartate Aminotransferase, domain 1"/>
    <property type="match status" value="1"/>
</dbReference>
<dbReference type="EC" id="2.6.1.-" evidence="4"/>
<dbReference type="InterPro" id="IPR015421">
    <property type="entry name" value="PyrdxlP-dep_Trfase_major"/>
</dbReference>
<evidence type="ECO:0000313" key="5">
    <source>
        <dbReference type="Proteomes" id="UP000001299"/>
    </source>
</evidence>
<dbReference type="Gene3D" id="3.40.640.10">
    <property type="entry name" value="Type I PLP-dependent aspartate aminotransferase-like (Major domain)"/>
    <property type="match status" value="1"/>
</dbReference>
<dbReference type="GO" id="GO:0030170">
    <property type="term" value="F:pyridoxal phosphate binding"/>
    <property type="evidence" value="ECO:0007669"/>
    <property type="project" value="TreeGrafter"/>
</dbReference>
<reference evidence="4 5" key="1">
    <citation type="journal article" date="2010" name="PLoS ONE">
        <title>The glycobiome of the rumen bacterium Butyrivibrio proteoclasticus B316(T) highlights adaptation to a polysaccharide-rich environment.</title>
        <authorList>
            <person name="Kelly W.J."/>
            <person name="Leahy S.C."/>
            <person name="Altermann E."/>
            <person name="Yeoman C.J."/>
            <person name="Dunne J.C."/>
            <person name="Kong Z."/>
            <person name="Pacheco D.M."/>
            <person name="Li D."/>
            <person name="Noel S.J."/>
            <person name="Moon C.D."/>
            <person name="Cookson A.L."/>
            <person name="Attwood G.T."/>
        </authorList>
    </citation>
    <scope>NUCLEOTIDE SEQUENCE [LARGE SCALE GENOMIC DNA]</scope>
    <source>
        <strain evidence="5">ATCC 51982 / DSM 14932 / B316</strain>
    </source>
</reference>
<keyword evidence="2 3" id="KW-0663">Pyridoxal phosphate</keyword>
<keyword evidence="4" id="KW-0032">Aminotransferase</keyword>
<proteinExistence type="inferred from homology"/>
<dbReference type="eggNOG" id="COG0399">
    <property type="taxonomic scope" value="Bacteria"/>
</dbReference>
<dbReference type="GO" id="GO:0008483">
    <property type="term" value="F:transaminase activity"/>
    <property type="evidence" value="ECO:0007669"/>
    <property type="project" value="UniProtKB-KW"/>
</dbReference>
<dbReference type="InterPro" id="IPR015424">
    <property type="entry name" value="PyrdxlP-dep_Trfase"/>
</dbReference>
<dbReference type="SUPFAM" id="SSF53383">
    <property type="entry name" value="PLP-dependent transferases"/>
    <property type="match status" value="1"/>
</dbReference>
<dbReference type="InterPro" id="IPR015422">
    <property type="entry name" value="PyrdxlP-dep_Trfase_small"/>
</dbReference>
<accession>E0RYL2</accession>
<evidence type="ECO:0000313" key="4">
    <source>
        <dbReference type="EMBL" id="ADL33093.1"/>
    </source>
</evidence>
<dbReference type="Proteomes" id="UP000001299">
    <property type="component" value="Chromosome 1"/>
</dbReference>
<dbReference type="PANTHER" id="PTHR30244:SF34">
    <property type="entry name" value="DTDP-4-AMINO-4,6-DIDEOXYGALACTOSE TRANSAMINASE"/>
    <property type="match status" value="1"/>
</dbReference>
<dbReference type="NCBIfam" id="TIGR03588">
    <property type="entry name" value="PseC"/>
    <property type="match status" value="1"/>
</dbReference>
<dbReference type="HOGENOM" id="CLU_033332_7_2_9"/>
<dbReference type="Pfam" id="PF01041">
    <property type="entry name" value="DegT_DnrJ_EryC1"/>
    <property type="match status" value="1"/>
</dbReference>
<dbReference type="CDD" id="cd00616">
    <property type="entry name" value="AHBA_syn"/>
    <property type="match status" value="1"/>
</dbReference>
<keyword evidence="5" id="KW-1185">Reference proteome</keyword>
<dbReference type="KEGG" id="bpb:bpr_I0345"/>